<keyword evidence="8" id="KW-1185">Reference proteome</keyword>
<name>A0A1L7DS28_9CAUD</name>
<keyword evidence="3" id="KW-0732">Signal</keyword>
<accession>A0A1L7DS28</accession>
<dbReference type="SUPFAM" id="SSF56925">
    <property type="entry name" value="OMPA-like"/>
    <property type="match status" value="1"/>
</dbReference>
<evidence type="ECO:0000256" key="1">
    <source>
        <dbReference type="ARBA" id="ARBA00004442"/>
    </source>
</evidence>
<evidence type="ECO:0000256" key="3">
    <source>
        <dbReference type="ARBA" id="ARBA00022729"/>
    </source>
</evidence>
<evidence type="ECO:0000256" key="2">
    <source>
        <dbReference type="ARBA" id="ARBA00022679"/>
    </source>
</evidence>
<evidence type="ECO:0000256" key="6">
    <source>
        <dbReference type="ARBA" id="ARBA00023315"/>
    </source>
</evidence>
<evidence type="ECO:0000256" key="4">
    <source>
        <dbReference type="ARBA" id="ARBA00023136"/>
    </source>
</evidence>
<reference evidence="8" key="1">
    <citation type="submission" date="2016-11" db="EMBL/GenBank/DDBJ databases">
        <authorList>
            <person name="Xavier A.S."/>
            <person name="Silva F.P."/>
            <person name="Vidigal P.M.P."/>
            <person name="Lima T.T.M."/>
            <person name="Souza F.O."/>
            <person name="Alfenas-Zerbini P."/>
        </authorList>
    </citation>
    <scope>NUCLEOTIDE SEQUENCE [LARGE SCALE GENOMIC DNA]</scope>
</reference>
<evidence type="ECO:0000313" key="8">
    <source>
        <dbReference type="Proteomes" id="UP000221958"/>
    </source>
</evidence>
<dbReference type="GO" id="GO:0016746">
    <property type="term" value="F:acyltransferase activity"/>
    <property type="evidence" value="ECO:0007669"/>
    <property type="project" value="UniProtKB-KW"/>
</dbReference>
<proteinExistence type="predicted"/>
<evidence type="ECO:0000256" key="5">
    <source>
        <dbReference type="ARBA" id="ARBA00023237"/>
    </source>
</evidence>
<sequence>MSHVRMCPTDDTPHWASGIAVALVAACIVGACSTSAHAADTSLLLFGASKHLNVQGDRKFNERNPGIGLEVREGGWHAGALTYKDSFNDRAWAAYAGYRYSYEVTQDLKLQAGLRVGYLHGSGFHQVVPLPTVGVQYGKVALEAFFAPARRKGAADVVGAFIRIDF</sequence>
<dbReference type="Gene3D" id="2.40.160.20">
    <property type="match status" value="1"/>
</dbReference>
<protein>
    <submittedName>
        <fullName evidence="7">Putative PagP-like protein</fullName>
    </submittedName>
</protein>
<keyword evidence="6" id="KW-0012">Acyltransferase</keyword>
<dbReference type="PROSITE" id="PS51257">
    <property type="entry name" value="PROKAR_LIPOPROTEIN"/>
    <property type="match status" value="1"/>
</dbReference>
<gene>
    <name evidence="7" type="ORF">phiAp1_11</name>
</gene>
<organism evidence="7 8">
    <name type="scientific">Ralstonia phage phiAp1</name>
    <dbReference type="NCBI Taxonomy" id="2783867"/>
    <lineage>
        <taxon>Viruses</taxon>
        <taxon>Duplodnaviria</taxon>
        <taxon>Heunggongvirae</taxon>
        <taxon>Uroviricota</taxon>
        <taxon>Caudoviricetes</taxon>
        <taxon>Autographivirales</taxon>
        <taxon>Autoscriptoviridae</taxon>
        <taxon>Ayakvirus</taxon>
        <taxon>Ayakvirus Ap1</taxon>
    </lineage>
</organism>
<comment type="subcellular location">
    <subcellularLocation>
        <location evidence="1">Cell outer membrane</location>
    </subcellularLocation>
</comment>
<dbReference type="EMBL" id="KY117485">
    <property type="protein sequence ID" value="APU03152.1"/>
    <property type="molecule type" value="Genomic_DNA"/>
</dbReference>
<evidence type="ECO:0000313" key="7">
    <source>
        <dbReference type="EMBL" id="APU03152.1"/>
    </source>
</evidence>
<keyword evidence="4" id="KW-0472">Membrane</keyword>
<dbReference type="InterPro" id="IPR009746">
    <property type="entry name" value="LipidA_acyl_PagP"/>
</dbReference>
<keyword evidence="5" id="KW-0998">Cell outer membrane</keyword>
<keyword evidence="2" id="KW-0808">Transferase</keyword>
<dbReference type="InterPro" id="IPR011250">
    <property type="entry name" value="OMP/PagP_B-barrel"/>
</dbReference>
<dbReference type="Pfam" id="PF07017">
    <property type="entry name" value="PagP"/>
    <property type="match status" value="1"/>
</dbReference>
<dbReference type="Proteomes" id="UP000221958">
    <property type="component" value="Segment"/>
</dbReference>